<feature type="transmembrane region" description="Helical" evidence="1">
    <location>
        <begin position="188"/>
        <end position="211"/>
    </location>
</feature>
<feature type="transmembrane region" description="Helical" evidence="1">
    <location>
        <begin position="160"/>
        <end position="182"/>
    </location>
</feature>
<evidence type="ECO:0000313" key="3">
    <source>
        <dbReference type="Proteomes" id="UP000773614"/>
    </source>
</evidence>
<accession>A0A964T5N6</accession>
<dbReference type="RefSeq" id="WP_161141211.1">
    <property type="nucleotide sequence ID" value="NZ_SPKJ01000051.1"/>
</dbReference>
<keyword evidence="1" id="KW-0812">Transmembrane</keyword>
<protein>
    <submittedName>
        <fullName evidence="2">Uncharacterized protein</fullName>
    </submittedName>
</protein>
<evidence type="ECO:0000313" key="2">
    <source>
        <dbReference type="EMBL" id="MYZ48864.1"/>
    </source>
</evidence>
<feature type="transmembrane region" description="Helical" evidence="1">
    <location>
        <begin position="29"/>
        <end position="52"/>
    </location>
</feature>
<dbReference type="EMBL" id="SPKJ01000051">
    <property type="protein sequence ID" value="MYZ48864.1"/>
    <property type="molecule type" value="Genomic_DNA"/>
</dbReference>
<dbReference type="Proteomes" id="UP000773614">
    <property type="component" value="Unassembled WGS sequence"/>
</dbReference>
<reference evidence="2" key="1">
    <citation type="submission" date="2019-03" db="EMBL/GenBank/DDBJ databases">
        <title>Afifella sp. nov., isolated from activated sludge.</title>
        <authorList>
            <person name="Li Q."/>
            <person name="Liu Y."/>
        </authorList>
    </citation>
    <scope>NUCLEOTIDE SEQUENCE</scope>
    <source>
        <strain evidence="2">L72</strain>
    </source>
</reference>
<proteinExistence type="predicted"/>
<dbReference type="AlphaFoldDB" id="A0A964T5N6"/>
<keyword evidence="3" id="KW-1185">Reference proteome</keyword>
<gene>
    <name evidence="2" type="ORF">E4O86_14205</name>
</gene>
<comment type="caution">
    <text evidence="2">The sequence shown here is derived from an EMBL/GenBank/DDBJ whole genome shotgun (WGS) entry which is preliminary data.</text>
</comment>
<keyword evidence="1" id="KW-1133">Transmembrane helix</keyword>
<evidence type="ECO:0000256" key="1">
    <source>
        <dbReference type="SAM" id="Phobius"/>
    </source>
</evidence>
<feature type="transmembrane region" description="Helical" evidence="1">
    <location>
        <begin position="130"/>
        <end position="148"/>
    </location>
</feature>
<organism evidence="2 3">
    <name type="scientific">Propylenella binzhouense</name>
    <dbReference type="NCBI Taxonomy" id="2555902"/>
    <lineage>
        <taxon>Bacteria</taxon>
        <taxon>Pseudomonadati</taxon>
        <taxon>Pseudomonadota</taxon>
        <taxon>Alphaproteobacteria</taxon>
        <taxon>Hyphomicrobiales</taxon>
        <taxon>Propylenellaceae</taxon>
        <taxon>Propylenella</taxon>
    </lineage>
</organism>
<name>A0A964T5N6_9HYPH</name>
<keyword evidence="1" id="KW-0472">Membrane</keyword>
<sequence length="241" mass="26366">MARQFLMLLGLPEITRFLGSPRGFAVTLVLVVLGYLMSTVSLDAVVAGLIAYTDALRRGLEATNVAHFADLFYERLTGCTLLWSDRAHWWRTVCEPGRRIEFGSHALLYPVTFGRLFYETSLEMLQTSNLFGRILFVAALLPTGIWLWMRMMPRPLFEEFFLTVIAFCVWCALTPIAASVVALVLLGLLWLCAMVFSLALGGVVFTATLAFHGYETAKAALELPGLGGAHSASVDGGAPPG</sequence>